<dbReference type="Proteomes" id="UP000269721">
    <property type="component" value="Unassembled WGS sequence"/>
</dbReference>
<keyword evidence="2" id="KW-1185">Reference proteome</keyword>
<gene>
    <name evidence="1" type="ORF">BDK51DRAFT_45829</name>
</gene>
<dbReference type="EMBL" id="KZ995517">
    <property type="protein sequence ID" value="RKO90514.1"/>
    <property type="molecule type" value="Genomic_DNA"/>
</dbReference>
<dbReference type="AlphaFoldDB" id="A0A4P9WDA3"/>
<sequence>MSEPEQSKKINGAFLKFLTGADIVTARNWNSPNYVEYILMFTPTLLCNGIPKIDGGSEDVNGIWRRLKIIDFPVQFSAVGPFDKFRQPIDDSLGKKYCKNRNALLIPEEVYRENNPLLRFLEGSHGTFLHFSLQSSHLSICYYHQDLH</sequence>
<reference evidence="2" key="1">
    <citation type="journal article" date="2018" name="Nat. Microbiol.">
        <title>Leveraging single-cell genomics to expand the fungal tree of life.</title>
        <authorList>
            <person name="Ahrendt S.R."/>
            <person name="Quandt C.A."/>
            <person name="Ciobanu D."/>
            <person name="Clum A."/>
            <person name="Salamov A."/>
            <person name="Andreopoulos B."/>
            <person name="Cheng J.F."/>
            <person name="Woyke T."/>
            <person name="Pelin A."/>
            <person name="Henrissat B."/>
            <person name="Reynolds N.K."/>
            <person name="Benny G.L."/>
            <person name="Smith M.E."/>
            <person name="James T.Y."/>
            <person name="Grigoriev I.V."/>
        </authorList>
    </citation>
    <scope>NUCLEOTIDE SEQUENCE [LARGE SCALE GENOMIC DNA]</scope>
</reference>
<evidence type="ECO:0000313" key="2">
    <source>
        <dbReference type="Proteomes" id="UP000269721"/>
    </source>
</evidence>
<accession>A0A4P9WDA3</accession>
<dbReference type="OrthoDB" id="2094873at2759"/>
<organism evidence="1 2">
    <name type="scientific">Blyttiomyces helicus</name>
    <dbReference type="NCBI Taxonomy" id="388810"/>
    <lineage>
        <taxon>Eukaryota</taxon>
        <taxon>Fungi</taxon>
        <taxon>Fungi incertae sedis</taxon>
        <taxon>Chytridiomycota</taxon>
        <taxon>Chytridiomycota incertae sedis</taxon>
        <taxon>Chytridiomycetes</taxon>
        <taxon>Chytridiomycetes incertae sedis</taxon>
        <taxon>Blyttiomyces</taxon>
    </lineage>
</organism>
<name>A0A4P9WDA3_9FUNG</name>
<protein>
    <submittedName>
        <fullName evidence="1">Uncharacterized protein</fullName>
    </submittedName>
</protein>
<evidence type="ECO:0000313" key="1">
    <source>
        <dbReference type="EMBL" id="RKO90514.1"/>
    </source>
</evidence>
<proteinExistence type="predicted"/>